<evidence type="ECO:0000313" key="4">
    <source>
        <dbReference type="Proteomes" id="UP000019678"/>
    </source>
</evidence>
<dbReference type="InterPro" id="IPR006016">
    <property type="entry name" value="UspA"/>
</dbReference>
<reference evidence="3 4" key="1">
    <citation type="submission" date="2013-05" db="EMBL/GenBank/DDBJ databases">
        <title>Genome assembly of Chondromyces apiculatus DSM 436.</title>
        <authorList>
            <person name="Sharma G."/>
            <person name="Khatri I."/>
            <person name="Kaur C."/>
            <person name="Mayilraj S."/>
            <person name="Subramanian S."/>
        </authorList>
    </citation>
    <scope>NUCLEOTIDE SEQUENCE [LARGE SCALE GENOMIC DNA]</scope>
    <source>
        <strain evidence="3 4">DSM 436</strain>
    </source>
</reference>
<dbReference type="PANTHER" id="PTHR46268:SF6">
    <property type="entry name" value="UNIVERSAL STRESS PROTEIN UP12"/>
    <property type="match status" value="1"/>
</dbReference>
<dbReference type="EMBL" id="ASRX01000017">
    <property type="protein sequence ID" value="EYF06335.1"/>
    <property type="molecule type" value="Genomic_DNA"/>
</dbReference>
<dbReference type="Pfam" id="PF00582">
    <property type="entry name" value="Usp"/>
    <property type="match status" value="1"/>
</dbReference>
<name>A0A017TBZ0_9BACT</name>
<comment type="similarity">
    <text evidence="1">Belongs to the universal stress protein A family.</text>
</comment>
<dbReference type="InterPro" id="IPR006015">
    <property type="entry name" value="Universal_stress_UspA"/>
</dbReference>
<accession>A0A017TBZ0</accession>
<comment type="caution">
    <text evidence="3">The sequence shown here is derived from an EMBL/GenBank/DDBJ whole genome shotgun (WGS) entry which is preliminary data.</text>
</comment>
<keyword evidence="4" id="KW-1185">Reference proteome</keyword>
<dbReference type="RefSeq" id="WP_044240530.1">
    <property type="nucleotide sequence ID" value="NZ_ASRX01000017.1"/>
</dbReference>
<gene>
    <name evidence="3" type="ORF">CAP_2213</name>
</gene>
<dbReference type="PRINTS" id="PR01438">
    <property type="entry name" value="UNVRSLSTRESS"/>
</dbReference>
<dbReference type="Proteomes" id="UP000019678">
    <property type="component" value="Unassembled WGS sequence"/>
</dbReference>
<dbReference type="eggNOG" id="COG0589">
    <property type="taxonomic scope" value="Bacteria"/>
</dbReference>
<dbReference type="OrthoDB" id="9788959at2"/>
<dbReference type="SUPFAM" id="SSF52402">
    <property type="entry name" value="Adenine nucleotide alpha hydrolases-like"/>
    <property type="match status" value="1"/>
</dbReference>
<dbReference type="Gene3D" id="3.40.50.620">
    <property type="entry name" value="HUPs"/>
    <property type="match status" value="1"/>
</dbReference>
<dbReference type="InterPro" id="IPR014729">
    <property type="entry name" value="Rossmann-like_a/b/a_fold"/>
</dbReference>
<dbReference type="PANTHER" id="PTHR46268">
    <property type="entry name" value="STRESS RESPONSE PROTEIN NHAX"/>
    <property type="match status" value="1"/>
</dbReference>
<dbReference type="CDD" id="cd00293">
    <property type="entry name" value="USP-like"/>
    <property type="match status" value="1"/>
</dbReference>
<proteinExistence type="inferred from homology"/>
<evidence type="ECO:0000259" key="2">
    <source>
        <dbReference type="Pfam" id="PF00582"/>
    </source>
</evidence>
<protein>
    <submittedName>
        <fullName evidence="3">Universal stress protein</fullName>
    </submittedName>
</protein>
<feature type="domain" description="UspA" evidence="2">
    <location>
        <begin position="9"/>
        <end position="145"/>
    </location>
</feature>
<dbReference type="STRING" id="1192034.CAP_2213"/>
<dbReference type="AlphaFoldDB" id="A0A017TBZ0"/>
<evidence type="ECO:0000313" key="3">
    <source>
        <dbReference type="EMBL" id="EYF06335.1"/>
    </source>
</evidence>
<organism evidence="3 4">
    <name type="scientific">Chondromyces apiculatus DSM 436</name>
    <dbReference type="NCBI Taxonomy" id="1192034"/>
    <lineage>
        <taxon>Bacteria</taxon>
        <taxon>Pseudomonadati</taxon>
        <taxon>Myxococcota</taxon>
        <taxon>Polyangia</taxon>
        <taxon>Polyangiales</taxon>
        <taxon>Polyangiaceae</taxon>
        <taxon>Chondromyces</taxon>
    </lineage>
</organism>
<evidence type="ECO:0000256" key="1">
    <source>
        <dbReference type="ARBA" id="ARBA00008791"/>
    </source>
</evidence>
<sequence>MAATQTSATIVVGLEFSEEGERALDAALQFASSFPGVDIHVVHVEGGSAKRFSDGVEPALDRTEAEVRARIKTLAPALNNLRGITVLSHLRTGSAATQIVQIAADVDADLIVLGTREKNGIERLVTGSVAETVVRHAGCAVWIVRPKEHEHAGEIPHIEKPCPLCVAKRQETGGKEMWCVTHAERHVVPHRMTYRYNSSEGPDSFAYHTTPVKR</sequence>